<feature type="binding site" evidence="5">
    <location>
        <position position="161"/>
    </location>
    <ligand>
        <name>hydrogencarbonate</name>
        <dbReference type="ChEBI" id="CHEBI:17544"/>
        <label>1</label>
    </ligand>
</feature>
<keyword evidence="6" id="KW-0408">Iron</keyword>
<evidence type="ECO:0000313" key="10">
    <source>
        <dbReference type="Proteomes" id="UP001497623"/>
    </source>
</evidence>
<comment type="subcellular location">
    <subcellularLocation>
        <location evidence="1">Secreted</location>
    </subcellularLocation>
</comment>
<feature type="binding site" evidence="6">
    <location>
        <position position="126"/>
    </location>
    <ligand>
        <name>Fe(3+)</name>
        <dbReference type="ChEBI" id="CHEBI:29034"/>
        <label>1</label>
    </ligand>
</feature>
<evidence type="ECO:0000256" key="1">
    <source>
        <dbReference type="ARBA" id="ARBA00004613"/>
    </source>
</evidence>
<comment type="caution">
    <text evidence="9">The sequence shown here is derived from an EMBL/GenBank/DDBJ whole genome shotgun (WGS) entry which is preliminary data.</text>
</comment>
<keyword evidence="2" id="KW-0964">Secreted</keyword>
<dbReference type="InterPro" id="IPR018195">
    <property type="entry name" value="Transferrin_Fe_BS"/>
</dbReference>
<dbReference type="GO" id="GO:0055037">
    <property type="term" value="C:recycling endosome"/>
    <property type="evidence" value="ECO:0007669"/>
    <property type="project" value="TreeGrafter"/>
</dbReference>
<dbReference type="InterPro" id="IPR001156">
    <property type="entry name" value="Transferrin-like_dom"/>
</dbReference>
<feature type="disulfide bond" evidence="7">
    <location>
        <begin position="544"/>
        <end position="571"/>
    </location>
</feature>
<feature type="binding site" evidence="6">
    <location>
        <position position="98"/>
    </location>
    <ligand>
        <name>Fe(3+)</name>
        <dbReference type="ChEBI" id="CHEBI:29034"/>
        <label>1</label>
    </ligand>
</feature>
<dbReference type="PIRSF" id="PIRSF002549">
    <property type="entry name" value="Transferrin"/>
    <property type="match status" value="1"/>
</dbReference>
<dbReference type="PANTHER" id="PTHR11485">
    <property type="entry name" value="TRANSFERRIN"/>
    <property type="match status" value="1"/>
</dbReference>
<dbReference type="GO" id="GO:0005769">
    <property type="term" value="C:early endosome"/>
    <property type="evidence" value="ECO:0007669"/>
    <property type="project" value="TreeGrafter"/>
</dbReference>
<proteinExistence type="predicted"/>
<dbReference type="CDD" id="cd13529">
    <property type="entry name" value="PBP2_transferrin"/>
    <property type="match status" value="2"/>
</dbReference>
<dbReference type="AlphaFoldDB" id="A0AAV2PJL5"/>
<dbReference type="PANTHER" id="PTHR11485:SF29">
    <property type="entry name" value="TRANSFERRIN 2"/>
    <property type="match status" value="1"/>
</dbReference>
<feature type="disulfide bond" evidence="7">
    <location>
        <begin position="568"/>
        <end position="579"/>
    </location>
</feature>
<evidence type="ECO:0000256" key="3">
    <source>
        <dbReference type="ARBA" id="ARBA00022737"/>
    </source>
</evidence>
<dbReference type="GO" id="GO:0006826">
    <property type="term" value="P:iron ion transport"/>
    <property type="evidence" value="ECO:0007669"/>
    <property type="project" value="TreeGrafter"/>
</dbReference>
<dbReference type="Proteomes" id="UP001497623">
    <property type="component" value="Unassembled WGS sequence"/>
</dbReference>
<feature type="disulfide bond" evidence="7">
    <location>
        <begin position="502"/>
        <end position="596"/>
    </location>
</feature>
<dbReference type="PROSITE" id="PS00205">
    <property type="entry name" value="TRANSFERRIN_LIKE_1"/>
    <property type="match status" value="1"/>
</dbReference>
<evidence type="ECO:0000256" key="6">
    <source>
        <dbReference type="PIRSR" id="PIRSR002549-3"/>
    </source>
</evidence>
<feature type="disulfide bond" evidence="7">
    <location>
        <begin position="41"/>
        <end position="83"/>
    </location>
</feature>
<feature type="domain" description="Transferrin-like" evidence="8">
    <location>
        <begin position="395"/>
        <end position="746"/>
    </location>
</feature>
<keyword evidence="6" id="KW-0479">Metal-binding</keyword>
<feature type="disulfide bond" evidence="7">
    <location>
        <begin position="195"/>
        <end position="218"/>
    </location>
</feature>
<dbReference type="FunFam" id="3.40.190.10:FF:000095">
    <property type="entry name" value="Lactotransferrin"/>
    <property type="match status" value="1"/>
</dbReference>
<feature type="binding site" evidence="5">
    <location>
        <position position="510"/>
    </location>
    <ligand>
        <name>hydrogencarbonate</name>
        <dbReference type="ChEBI" id="CHEBI:17544"/>
        <label>1</label>
    </ligand>
</feature>
<feature type="disulfide bond" evidence="7">
    <location>
        <begin position="398"/>
        <end position="435"/>
    </location>
</feature>
<evidence type="ECO:0000256" key="5">
    <source>
        <dbReference type="PIRSR" id="PIRSR002549-2"/>
    </source>
</evidence>
<evidence type="ECO:0000256" key="2">
    <source>
        <dbReference type="ARBA" id="ARBA00022525"/>
    </source>
</evidence>
<accession>A0AAV2PJL5</accession>
<evidence type="ECO:0000313" key="9">
    <source>
        <dbReference type="EMBL" id="CAL4059894.1"/>
    </source>
</evidence>
<feature type="binding site" evidence="6">
    <location>
        <position position="236"/>
    </location>
    <ligand>
        <name>Fe(3+)</name>
        <dbReference type="ChEBI" id="CHEBI:29034"/>
        <label>1</label>
    </ligand>
</feature>
<evidence type="ECO:0000256" key="7">
    <source>
        <dbReference type="PIRSR" id="PIRSR002549-4"/>
    </source>
</evidence>
<feature type="disulfide bond" evidence="7">
    <location>
        <begin position="637"/>
        <end position="651"/>
    </location>
</feature>
<dbReference type="GO" id="GO:0005886">
    <property type="term" value="C:plasma membrane"/>
    <property type="evidence" value="ECO:0007669"/>
    <property type="project" value="TreeGrafter"/>
</dbReference>
<sequence>MDSGGWGYIFGYSSSILNFLPFSSFLGNPNGGLSKAPVRWCTVSPQEQEKCNALAEAIVTDYQDFIDTYTSLECIQRQNHDECMVLLDQSRGDVVSLDSNEIFIAGRYHSLVPIMKELYDKGRQFYYSVAVIKKGTLEHVHTLRDLKGTIACFPSVASMGGWVLPIAKLIKEKAMDIIDCNNHIQSASAFFKGGCAVNILTDKHNPLGDNSQVLCNACGSELPGIHCTSRDKYAGYEGSFNCLLDKGEIAFLKHNTVAYAVNSTSIKEKGYVAEDFELLCVDGSRASLSEYESCNWGEVPANAIATSTAKSHEQREILQEFLKKILELYGKKSSDPQKFYLFDTEKYSISYDLLLSDDTKVLIEIPSIQQNFLTYLKGGVMNAIETIRSCPVPKMIMCVNSPAEFSKCLMMRTAMQAQLLKPEMECINRGSNFACMASIAEGEADVAVFEAGDIYTAGLKYNLVPFMGERYNLETLDFYVVAVSKEDDPDTDVLYLKGRNTCHPGVMHGAGWVIPMAYLIHNNLIRAYGCNSLRAASEYFTKACVPGALSNFYRHGSGGTGMSNLNLCHLCYGSGPNYCARNHMEPFYGFSGAFRCLVEGGGDVAFLKHTTVSENVDGRRKEWWARNQLTSDYQLLCRDGTRKPISQYKECNLGKVASNAIVTRGGRNYNDSEVEAYSNLFMYAQQYYGRDSDDDWNFRMFHSDEPYADLIFQDMTQQLVNLPFEKQHYHPYLGQEFLNARYLVDCEASATTVHLSFLAAFLVVIVRALS</sequence>
<keyword evidence="10" id="KW-1185">Reference proteome</keyword>
<feature type="disulfide bond" evidence="7">
    <location>
        <begin position="280"/>
        <end position="294"/>
    </location>
</feature>
<protein>
    <recommendedName>
        <fullName evidence="8">Transferrin-like domain-containing protein</fullName>
    </recommendedName>
</protein>
<dbReference type="GO" id="GO:0046872">
    <property type="term" value="F:metal ion binding"/>
    <property type="evidence" value="ECO:0007669"/>
    <property type="project" value="UniProtKB-KW"/>
</dbReference>
<dbReference type="Pfam" id="PF00405">
    <property type="entry name" value="Transferrin"/>
    <property type="match status" value="2"/>
</dbReference>
<dbReference type="SUPFAM" id="SSF53850">
    <property type="entry name" value="Periplasmic binding protein-like II"/>
    <property type="match status" value="2"/>
</dbReference>
<dbReference type="SMART" id="SM00094">
    <property type="entry name" value="TR_FER"/>
    <property type="match status" value="2"/>
</dbReference>
<evidence type="ECO:0000256" key="4">
    <source>
        <dbReference type="ARBA" id="ARBA00023157"/>
    </source>
</evidence>
<feature type="disulfide bond" evidence="7">
    <location>
        <begin position="51"/>
        <end position="74"/>
    </location>
</feature>
<keyword evidence="4 7" id="KW-1015">Disulfide bond</keyword>
<dbReference type="GO" id="GO:0005615">
    <property type="term" value="C:extracellular space"/>
    <property type="evidence" value="ECO:0007669"/>
    <property type="project" value="InterPro"/>
</dbReference>
<feature type="disulfide bond" evidence="7">
    <location>
        <begin position="408"/>
        <end position="426"/>
    </location>
</feature>
<organism evidence="9 10">
    <name type="scientific">Meganyctiphanes norvegica</name>
    <name type="common">Northern krill</name>
    <name type="synonym">Thysanopoda norvegica</name>
    <dbReference type="NCBI Taxonomy" id="48144"/>
    <lineage>
        <taxon>Eukaryota</taxon>
        <taxon>Metazoa</taxon>
        <taxon>Ecdysozoa</taxon>
        <taxon>Arthropoda</taxon>
        <taxon>Crustacea</taxon>
        <taxon>Multicrustacea</taxon>
        <taxon>Malacostraca</taxon>
        <taxon>Eumalacostraca</taxon>
        <taxon>Eucarida</taxon>
        <taxon>Euphausiacea</taxon>
        <taxon>Euphausiidae</taxon>
        <taxon>Meganyctiphanes</taxon>
    </lineage>
</organism>
<dbReference type="PROSITE" id="PS51408">
    <property type="entry name" value="TRANSFERRIN_LIKE_4"/>
    <property type="match status" value="2"/>
</dbReference>
<dbReference type="InterPro" id="IPR016357">
    <property type="entry name" value="Transferrin"/>
</dbReference>
<feature type="non-terminal residue" evidence="9">
    <location>
        <position position="770"/>
    </location>
</feature>
<feature type="domain" description="Transferrin-like" evidence="8">
    <location>
        <begin position="38"/>
        <end position="386"/>
    </location>
</feature>
<evidence type="ECO:0000259" key="8">
    <source>
        <dbReference type="PROSITE" id="PS51408"/>
    </source>
</evidence>
<reference evidence="9 10" key="1">
    <citation type="submission" date="2024-05" db="EMBL/GenBank/DDBJ databases">
        <authorList>
            <person name="Wallberg A."/>
        </authorList>
    </citation>
    <scope>NUCLEOTIDE SEQUENCE [LARGE SCALE GENOMIC DNA]</scope>
</reference>
<dbReference type="EMBL" id="CAXKWB010000229">
    <property type="protein sequence ID" value="CAL4059894.1"/>
    <property type="molecule type" value="Genomic_DNA"/>
</dbReference>
<feature type="binding site" evidence="5">
    <location>
        <position position="511"/>
    </location>
    <ligand>
        <name>hydrogencarbonate</name>
        <dbReference type="ChEBI" id="CHEBI:17544"/>
        <label>1</label>
    </ligand>
</feature>
<feature type="disulfide bond" evidence="7">
    <location>
        <begin position="152"/>
        <end position="242"/>
    </location>
</feature>
<keyword evidence="3" id="KW-0677">Repeat</keyword>
<dbReference type="Gene3D" id="3.40.190.10">
    <property type="entry name" value="Periplasmic binding protein-like II"/>
    <property type="match status" value="4"/>
</dbReference>
<dbReference type="PRINTS" id="PR00422">
    <property type="entry name" value="TRANSFERRIN"/>
</dbReference>
<feature type="disulfide bond" evidence="7">
    <location>
        <begin position="530"/>
        <end position="746"/>
    </location>
</feature>
<gene>
    <name evidence="9" type="ORF">MNOR_LOCUS937</name>
</gene>
<name>A0AAV2PJL5_MEGNR</name>